<evidence type="ECO:0000313" key="3">
    <source>
        <dbReference type="Proteomes" id="UP000601435"/>
    </source>
</evidence>
<comment type="caution">
    <text evidence="2">The sequence shown here is derived from an EMBL/GenBank/DDBJ whole genome shotgun (WGS) entry which is preliminary data.</text>
</comment>
<dbReference type="EMBL" id="CAJNJA010055585">
    <property type="protein sequence ID" value="CAE7856004.1"/>
    <property type="molecule type" value="Genomic_DNA"/>
</dbReference>
<keyword evidence="1" id="KW-0175">Coiled coil</keyword>
<feature type="non-terminal residue" evidence="2">
    <location>
        <position position="1165"/>
    </location>
</feature>
<feature type="coiled-coil region" evidence="1">
    <location>
        <begin position="234"/>
        <end position="302"/>
    </location>
</feature>
<evidence type="ECO:0000313" key="2">
    <source>
        <dbReference type="EMBL" id="CAE7856004.1"/>
    </source>
</evidence>
<organism evidence="2 3">
    <name type="scientific">Symbiodinium necroappetens</name>
    <dbReference type="NCBI Taxonomy" id="1628268"/>
    <lineage>
        <taxon>Eukaryota</taxon>
        <taxon>Sar</taxon>
        <taxon>Alveolata</taxon>
        <taxon>Dinophyceae</taxon>
        <taxon>Suessiales</taxon>
        <taxon>Symbiodiniaceae</taxon>
        <taxon>Symbiodinium</taxon>
    </lineage>
</organism>
<sequence>MHRVGADFADHAGLDQHMQRAGDWAREVHQQLLGQDQILSPYECATTADIPKWSRAHKEWCCEHQDTACAEASTTASTSPSPQHYMWISVPLHKGKYDCAAGIDNWLKGWSHRKQNWCCQNKGIGCLHEASDNSAPCQAAVGKAARQSRWNMEAATRLRDPHAETPQSLFPQQELEELILNDKKAFLKTKCAECGGSCGLAKKYKETMSVIIKSMIDTFWCRDCGRVLCDTHRYQHTCEKLDALKEKNAKITKEALLEQLRADEERKEAAEAAARAEQRRAAEQLEQEKSQRKAKRKILATKAKQVESFIQQRSRDADGLRPATHNQLLELYPRARGLALALYNQFEHPDNTEVGGKDWEDVKEIYSKARELTGMIIMTEDGPLDMHNPWEPAPADDQGLLGILPLQVEVLEVGNPLVSWASSDNEAEDVGSVVLDLSICFQFPGSVHAVRAVLTDGEDVAEALPIFVMLEHVEAQSGAVWKVTATSDASPGSPRGRPTRLRLSEPLFARPGQCLGWFTPRDRRSAKPNRIGFTDAVSFGQRWMHPDGKDKLDLSALAEAPYPPNTLREGSQLSFHNLYRRRYALVAEQEPSQHSFHHYALSQFLRRTGKSDSRVPAAGNCWSGTTPEMCCVPAGTGTPWCFDAVYTYELCCTPSAAGVSGWTPTEHSLPPSMLMQLQPNLVEPHGLSLSPRPVLSVDLFVRTYHAKMQELMHLLHSVAFFWPADWGVVVVLDGDSIEDEHACTLLPRWVRCILQPMPAFLVDLQTSFSHVDPFGHVGGARRQRGLVWKEWTECWADKYSKAQFIAICDSDVVLTTFGLPQLMFQPAGPASSQVRPVIWAHADNAQFPNTVAALGLPLQAEFMDGFPLVIQRRHFQSLRRHIGWLYGESEKNSSSRDFNSAFVRFFARVRVLSEGAECPSFHSMMGSLLWVYHRAQYVWSIRHGHLGGVALEHTCPRLRVAQHVAYWGKENWISYARLPEKHLKVGGHPAVLSEVAYAARATALILSGLCAAQWMEVNTSKFRSFSHSRQNFTYFTSAAGHGRPQVPDAGLLEVQRDLCSHGLRLAEGRAELEERLLARSFPGQRWTSTEAMHCGSLQPEKLLSAYRRPFDCLKGTASRWPAQKSVWCCLHENRGCPMQGASEVHKFDCDDGFSNWAVGWSTAKQ</sequence>
<protein>
    <submittedName>
        <fullName evidence="2">Uncharacterized protein</fullName>
    </submittedName>
</protein>
<reference evidence="2" key="1">
    <citation type="submission" date="2021-02" db="EMBL/GenBank/DDBJ databases">
        <authorList>
            <person name="Dougan E. K."/>
            <person name="Rhodes N."/>
            <person name="Thang M."/>
            <person name="Chan C."/>
        </authorList>
    </citation>
    <scope>NUCLEOTIDE SEQUENCE</scope>
</reference>
<dbReference type="AlphaFoldDB" id="A0A813A9K2"/>
<dbReference type="Proteomes" id="UP000601435">
    <property type="component" value="Unassembled WGS sequence"/>
</dbReference>
<evidence type="ECO:0000256" key="1">
    <source>
        <dbReference type="SAM" id="Coils"/>
    </source>
</evidence>
<proteinExistence type="predicted"/>
<accession>A0A813A9K2</accession>
<keyword evidence="3" id="KW-1185">Reference proteome</keyword>
<name>A0A813A9K2_9DINO</name>
<dbReference type="OrthoDB" id="431015at2759"/>
<gene>
    <name evidence="2" type="ORF">SNEC2469_LOCUS26871</name>
</gene>